<keyword evidence="2" id="KW-0560">Oxidoreductase</keyword>
<dbReference type="Pfam" id="PF13561">
    <property type="entry name" value="adh_short_C2"/>
    <property type="match status" value="1"/>
</dbReference>
<evidence type="ECO:0000313" key="2">
    <source>
        <dbReference type="EMBL" id="MFD1246736.1"/>
    </source>
</evidence>
<keyword evidence="3" id="KW-1185">Reference proteome</keyword>
<sequence length="261" mass="27005">MTSSPPNDTVATGSLVLAGRRTVVTGASRGIGRALAIGLAEHGADVLAVARSEADLAETVKLAHRATGSVTAHIADLSDPDEVEAVVARAVEVLGGIDILVNNAGTTQMGSIEQADLAGYQQVLTLNLQSCWLLCRAASDVLGEGASVINVASMLSVVASRSESAYIAAKHGLLGLTRALALEWARRGVRVNALGPGYVHTAMTDPGLVDDQYAAWVRKNTPMGRWAQPEEMVGPVVFLASPAASFVTGQLLVADGGWTAR</sequence>
<dbReference type="EMBL" id="JBHTLX010000005">
    <property type="protein sequence ID" value="MFD1246736.1"/>
    <property type="molecule type" value="Genomic_DNA"/>
</dbReference>
<dbReference type="PRINTS" id="PR00080">
    <property type="entry name" value="SDRFAMILY"/>
</dbReference>
<dbReference type="EC" id="1.1.1.-" evidence="2"/>
<protein>
    <submittedName>
        <fullName evidence="2">SDR family NAD(P)-dependent oxidoreductase</fullName>
        <ecNumber evidence="2">1.1.1.-</ecNumber>
    </submittedName>
</protein>
<reference evidence="3" key="1">
    <citation type="journal article" date="2019" name="Int. J. Syst. Evol. Microbiol.">
        <title>The Global Catalogue of Microorganisms (GCM) 10K type strain sequencing project: providing services to taxonomists for standard genome sequencing and annotation.</title>
        <authorList>
            <consortium name="The Broad Institute Genomics Platform"/>
            <consortium name="The Broad Institute Genome Sequencing Center for Infectious Disease"/>
            <person name="Wu L."/>
            <person name="Ma J."/>
        </authorList>
    </citation>
    <scope>NUCLEOTIDE SEQUENCE [LARGE SCALE GENOMIC DNA]</scope>
    <source>
        <strain evidence="3">CCUG 52478</strain>
    </source>
</reference>
<evidence type="ECO:0000256" key="1">
    <source>
        <dbReference type="ARBA" id="ARBA00006484"/>
    </source>
</evidence>
<accession>A0ABW3VUI5</accession>
<dbReference type="Proteomes" id="UP001597229">
    <property type="component" value="Unassembled WGS sequence"/>
</dbReference>
<organism evidence="2 3">
    <name type="scientific">Nocardioides ginsengisoli</name>
    <dbReference type="NCBI Taxonomy" id="363868"/>
    <lineage>
        <taxon>Bacteria</taxon>
        <taxon>Bacillati</taxon>
        <taxon>Actinomycetota</taxon>
        <taxon>Actinomycetes</taxon>
        <taxon>Propionibacteriales</taxon>
        <taxon>Nocardioidaceae</taxon>
        <taxon>Nocardioides</taxon>
    </lineage>
</organism>
<comment type="caution">
    <text evidence="2">The sequence shown here is derived from an EMBL/GenBank/DDBJ whole genome shotgun (WGS) entry which is preliminary data.</text>
</comment>
<dbReference type="SUPFAM" id="SSF51735">
    <property type="entry name" value="NAD(P)-binding Rossmann-fold domains"/>
    <property type="match status" value="1"/>
</dbReference>
<dbReference type="RefSeq" id="WP_367917786.1">
    <property type="nucleotide sequence ID" value="NZ_BAABAC010000005.1"/>
</dbReference>
<dbReference type="GO" id="GO:0016491">
    <property type="term" value="F:oxidoreductase activity"/>
    <property type="evidence" value="ECO:0007669"/>
    <property type="project" value="UniProtKB-KW"/>
</dbReference>
<proteinExistence type="inferred from homology"/>
<dbReference type="PRINTS" id="PR00081">
    <property type="entry name" value="GDHRDH"/>
</dbReference>
<comment type="similarity">
    <text evidence="1">Belongs to the short-chain dehydrogenases/reductases (SDR) family.</text>
</comment>
<dbReference type="Gene3D" id="3.40.50.720">
    <property type="entry name" value="NAD(P)-binding Rossmann-like Domain"/>
    <property type="match status" value="1"/>
</dbReference>
<dbReference type="InterPro" id="IPR002347">
    <property type="entry name" value="SDR_fam"/>
</dbReference>
<evidence type="ECO:0000313" key="3">
    <source>
        <dbReference type="Proteomes" id="UP001597229"/>
    </source>
</evidence>
<name>A0ABW3VUI5_9ACTN</name>
<gene>
    <name evidence="2" type="ORF">ACFQ3F_02940</name>
</gene>
<dbReference type="PANTHER" id="PTHR42760">
    <property type="entry name" value="SHORT-CHAIN DEHYDROGENASES/REDUCTASES FAMILY MEMBER"/>
    <property type="match status" value="1"/>
</dbReference>
<dbReference type="InterPro" id="IPR036291">
    <property type="entry name" value="NAD(P)-bd_dom_sf"/>
</dbReference>